<dbReference type="PANTHER" id="PTHR30429">
    <property type="entry name" value="D-METHIONINE-BINDING LIPOPROTEIN METQ"/>
    <property type="match status" value="1"/>
</dbReference>
<evidence type="ECO:0000256" key="6">
    <source>
        <dbReference type="PIRNR" id="PIRNR002854"/>
    </source>
</evidence>
<dbReference type="AlphaFoldDB" id="A0A2X2YFX3"/>
<sequence>MNKFMARAVAVLGASALAISLTACGGGGTSDANVLTVGASPTPHAKILQYLQDSGAAKKAGITIKVQEFSDYIQPNEALKSGDIDANYYQTVPYLEEQSASRGYKFTAGKGIHLEPMGIFSSKIKSLDELKDGAKIAIINDPSNQARQLKLLEDNNLLQLKGIKDLSVVNVKAKPDANPHGFQFTEVDGASEPSLLPDVDIAVINGNFAQGGGLNPADALVLEDPKDNPAVNVLVWRADEKKKLEAIKKLDELLHSDVTKKYIEDTWKDRSVIPAF</sequence>
<evidence type="ECO:0000313" key="9">
    <source>
        <dbReference type="EMBL" id="SQB63326.1"/>
    </source>
</evidence>
<dbReference type="EMBL" id="UASJ01000001">
    <property type="protein sequence ID" value="SQB63326.1"/>
    <property type="molecule type" value="Genomic_DNA"/>
</dbReference>
<keyword evidence="4" id="KW-0564">Palmitate</keyword>
<dbReference type="PANTHER" id="PTHR30429:SF0">
    <property type="entry name" value="METHIONINE-BINDING LIPOPROTEIN METQ"/>
    <property type="match status" value="1"/>
</dbReference>
<comment type="subcellular location">
    <subcellularLocation>
        <location evidence="1">Membrane</location>
        <topology evidence="1">Lipid-anchor</topology>
    </subcellularLocation>
</comment>
<dbReference type="SUPFAM" id="SSF53850">
    <property type="entry name" value="Periplasmic binding protein-like II"/>
    <property type="match status" value="1"/>
</dbReference>
<dbReference type="GeneID" id="55564755"/>
<dbReference type="GO" id="GO:0016020">
    <property type="term" value="C:membrane"/>
    <property type="evidence" value="ECO:0007669"/>
    <property type="project" value="UniProtKB-SubCell"/>
</dbReference>
<evidence type="ECO:0000256" key="8">
    <source>
        <dbReference type="SAM" id="SignalP"/>
    </source>
</evidence>
<dbReference type="OMA" id="DHKITRE"/>
<feature type="signal peptide" evidence="8">
    <location>
        <begin position="1"/>
        <end position="25"/>
    </location>
</feature>
<evidence type="ECO:0000256" key="5">
    <source>
        <dbReference type="ARBA" id="ARBA00023288"/>
    </source>
</evidence>
<evidence type="ECO:0000256" key="1">
    <source>
        <dbReference type="ARBA" id="ARBA00004635"/>
    </source>
</evidence>
<dbReference type="RefSeq" id="WP_013188851.1">
    <property type="nucleotide sequence ID" value="NZ_CP068112.1"/>
</dbReference>
<dbReference type="PIRSF" id="PIRSF002854">
    <property type="entry name" value="MetQ"/>
    <property type="match status" value="1"/>
</dbReference>
<dbReference type="Pfam" id="PF03180">
    <property type="entry name" value="Lipoprotein_9"/>
    <property type="match status" value="1"/>
</dbReference>
<evidence type="ECO:0000256" key="3">
    <source>
        <dbReference type="ARBA" id="ARBA00023136"/>
    </source>
</evidence>
<feature type="chain" id="PRO_5038390346" description="Lipoprotein" evidence="8">
    <location>
        <begin position="26"/>
        <end position="276"/>
    </location>
</feature>
<evidence type="ECO:0000313" key="10">
    <source>
        <dbReference type="Proteomes" id="UP000250245"/>
    </source>
</evidence>
<dbReference type="Proteomes" id="UP000250245">
    <property type="component" value="Unassembled WGS sequence"/>
</dbReference>
<evidence type="ECO:0000256" key="4">
    <source>
        <dbReference type="ARBA" id="ARBA00023139"/>
    </source>
</evidence>
<proteinExistence type="inferred from homology"/>
<evidence type="ECO:0000256" key="2">
    <source>
        <dbReference type="ARBA" id="ARBA00022729"/>
    </source>
</evidence>
<keyword evidence="5 6" id="KW-0449">Lipoprotein</keyword>
<dbReference type="PROSITE" id="PS51257">
    <property type="entry name" value="PROKAR_LIPOPROTEIN"/>
    <property type="match status" value="1"/>
</dbReference>
<name>A0A2X2YFX3_9ACTO</name>
<accession>A0A2X2YFX3</accession>
<keyword evidence="2 8" id="KW-0732">Signal</keyword>
<dbReference type="InterPro" id="IPR004872">
    <property type="entry name" value="Lipoprotein_NlpA"/>
</dbReference>
<keyword evidence="3" id="KW-0472">Membrane</keyword>
<evidence type="ECO:0000256" key="7">
    <source>
        <dbReference type="PIRSR" id="PIRSR002854-1"/>
    </source>
</evidence>
<feature type="lipid moiety-binding region" description="S-diacylglycerol cysteine" evidence="7">
    <location>
        <position position="24"/>
    </location>
</feature>
<reference evidence="9 10" key="1">
    <citation type="submission" date="2018-06" db="EMBL/GenBank/DDBJ databases">
        <authorList>
            <consortium name="Pathogen Informatics"/>
            <person name="Doyle S."/>
        </authorList>
    </citation>
    <scope>NUCLEOTIDE SEQUENCE [LARGE SCALE GENOMIC DNA]</scope>
    <source>
        <strain evidence="9 10">NCTC11820</strain>
    </source>
</reference>
<protein>
    <recommendedName>
        <fullName evidence="6">Lipoprotein</fullName>
    </recommendedName>
</protein>
<organism evidence="9 10">
    <name type="scientific">Mobiluncus curtisii</name>
    <dbReference type="NCBI Taxonomy" id="2051"/>
    <lineage>
        <taxon>Bacteria</taxon>
        <taxon>Bacillati</taxon>
        <taxon>Actinomycetota</taxon>
        <taxon>Actinomycetes</taxon>
        <taxon>Actinomycetales</taxon>
        <taxon>Actinomycetaceae</taxon>
        <taxon>Mobiluncus</taxon>
    </lineage>
</organism>
<gene>
    <name evidence="9" type="primary">metQ</name>
    <name evidence="9" type="ORF">NCTC11820_00093</name>
</gene>
<dbReference type="Gene3D" id="3.40.190.10">
    <property type="entry name" value="Periplasmic binding protein-like II"/>
    <property type="match status" value="2"/>
</dbReference>
<comment type="similarity">
    <text evidence="6">Belongs to the nlpA lipoprotein family.</text>
</comment>